<name>L9JEW0_TUPCH</name>
<reference evidence="3" key="1">
    <citation type="submission" date="2012-07" db="EMBL/GenBank/DDBJ databases">
        <title>Genome of the Chinese tree shrew, a rising model animal genetically related to primates.</title>
        <authorList>
            <person name="Zhang G."/>
            <person name="Fan Y."/>
            <person name="Yao Y."/>
            <person name="Huang Z."/>
        </authorList>
    </citation>
    <scope>NUCLEOTIDE SEQUENCE [LARGE SCALE GENOMIC DNA]</scope>
</reference>
<dbReference type="EMBL" id="KB321003">
    <property type="protein sequence ID" value="ELW49145.1"/>
    <property type="molecule type" value="Genomic_DNA"/>
</dbReference>
<protein>
    <submittedName>
        <fullName evidence="2">Zinc finger protein 42 like protein</fullName>
    </submittedName>
</protein>
<feature type="region of interest" description="Disordered" evidence="1">
    <location>
        <begin position="60"/>
        <end position="79"/>
    </location>
</feature>
<proteinExistence type="predicted"/>
<evidence type="ECO:0000256" key="1">
    <source>
        <dbReference type="SAM" id="MobiDB-lite"/>
    </source>
</evidence>
<evidence type="ECO:0000313" key="3">
    <source>
        <dbReference type="Proteomes" id="UP000011518"/>
    </source>
</evidence>
<keyword evidence="3" id="KW-1185">Reference proteome</keyword>
<feature type="compositionally biased region" description="Basic and acidic residues" evidence="1">
    <location>
        <begin position="60"/>
        <end position="70"/>
    </location>
</feature>
<dbReference type="InParanoid" id="L9JEW0"/>
<accession>L9JEW0</accession>
<organism evidence="2 3">
    <name type="scientific">Tupaia chinensis</name>
    <name type="common">Chinese tree shrew</name>
    <name type="synonym">Tupaia belangeri chinensis</name>
    <dbReference type="NCBI Taxonomy" id="246437"/>
    <lineage>
        <taxon>Eukaryota</taxon>
        <taxon>Metazoa</taxon>
        <taxon>Chordata</taxon>
        <taxon>Craniata</taxon>
        <taxon>Vertebrata</taxon>
        <taxon>Euteleostomi</taxon>
        <taxon>Mammalia</taxon>
        <taxon>Eutheria</taxon>
        <taxon>Euarchontoglires</taxon>
        <taxon>Scandentia</taxon>
        <taxon>Tupaiidae</taxon>
        <taxon>Tupaia</taxon>
    </lineage>
</organism>
<sequence length="79" mass="8829">MTWALHDEDVFFDTSQQPVEGDFPDCYIDCIITGKKFPPGGLPDIDLSDPKQLTELARKKIPQNEEHDAPKTVLCPQSG</sequence>
<evidence type="ECO:0000313" key="2">
    <source>
        <dbReference type="EMBL" id="ELW49145.1"/>
    </source>
</evidence>
<reference evidence="3" key="2">
    <citation type="journal article" date="2013" name="Nat. Commun.">
        <title>Genome of the Chinese tree shrew.</title>
        <authorList>
            <person name="Fan Y."/>
            <person name="Huang Z.Y."/>
            <person name="Cao C.C."/>
            <person name="Chen C.S."/>
            <person name="Chen Y.X."/>
            <person name="Fan D.D."/>
            <person name="He J."/>
            <person name="Hou H.L."/>
            <person name="Hu L."/>
            <person name="Hu X.T."/>
            <person name="Jiang X.T."/>
            <person name="Lai R."/>
            <person name="Lang Y.S."/>
            <person name="Liang B."/>
            <person name="Liao S.G."/>
            <person name="Mu D."/>
            <person name="Ma Y.Y."/>
            <person name="Niu Y.Y."/>
            <person name="Sun X.Q."/>
            <person name="Xia J.Q."/>
            <person name="Xiao J."/>
            <person name="Xiong Z.Q."/>
            <person name="Xu L."/>
            <person name="Yang L."/>
            <person name="Zhang Y."/>
            <person name="Zhao W."/>
            <person name="Zhao X.D."/>
            <person name="Zheng Y.T."/>
            <person name="Zhou J.M."/>
            <person name="Zhu Y.B."/>
            <person name="Zhang G.J."/>
            <person name="Wang J."/>
            <person name="Yao Y.G."/>
        </authorList>
    </citation>
    <scope>NUCLEOTIDE SEQUENCE [LARGE SCALE GENOMIC DNA]</scope>
</reference>
<gene>
    <name evidence="2" type="ORF">TREES_T100012347</name>
</gene>
<dbReference type="AlphaFoldDB" id="L9JEW0"/>
<dbReference type="STRING" id="246437.L9JEW0"/>
<dbReference type="Proteomes" id="UP000011518">
    <property type="component" value="Unassembled WGS sequence"/>
</dbReference>